<evidence type="ECO:0000313" key="3">
    <source>
        <dbReference type="Proteomes" id="UP000325598"/>
    </source>
</evidence>
<sequence>MTQGGALASIWGHCLDDRQRDVLTKRHSGERLESIGKSHGITRERVRQVIGLAEQSLTAMADIVIAGWREEVLARLEGHGAVAEESLVDIFDDPEGVVRHALLRAADGIEECRTWAGRAHGIWATRSDALDGPLSEVIGRAPFRAAELRETACSLGIPRSVPLNSILSHPRSPLVSDVNGDWVRRRAKGRDSAYLWLAGEGEPRRADAISAAIGGKGERAIAESMRRDGRFRLLRPEGNWALSEWPLPQTSQYGNALDAMIGTLREHGALSKDRLFALTARAYPVGTARLLQCLISDRIGATEDGCIDLVERGAVPMEEKEPRKPPHMVVSESGNIVGVRLTVDHEVLRGSGVIVHNWLTWYIGLRLAPTSRDFAVDGGLGMLTVRRNTGGAQLSSLRGHVVASRMNEGCQVIVLLRLDSGTASIVHVCPSDDRVGMTCTTGSTGRGPAGESAGWR</sequence>
<dbReference type="Pfam" id="PF04545">
    <property type="entry name" value="Sigma70_r4"/>
    <property type="match status" value="1"/>
</dbReference>
<comment type="caution">
    <text evidence="2">The sequence shown here is derived from an EMBL/GenBank/DDBJ whole genome shotgun (WGS) entry which is preliminary data.</text>
</comment>
<evidence type="ECO:0000313" key="2">
    <source>
        <dbReference type="EMBL" id="GES31003.1"/>
    </source>
</evidence>
<dbReference type="Gene3D" id="1.10.10.10">
    <property type="entry name" value="Winged helix-like DNA-binding domain superfamily/Winged helix DNA-binding domain"/>
    <property type="match status" value="1"/>
</dbReference>
<keyword evidence="3" id="KW-1185">Reference proteome</keyword>
<proteinExistence type="predicted"/>
<dbReference type="InterPro" id="IPR007630">
    <property type="entry name" value="RNA_pol_sigma70_r4"/>
</dbReference>
<dbReference type="Proteomes" id="UP000325598">
    <property type="component" value="Unassembled WGS sequence"/>
</dbReference>
<dbReference type="InterPro" id="IPR036388">
    <property type="entry name" value="WH-like_DNA-bd_sf"/>
</dbReference>
<dbReference type="SUPFAM" id="SSF88659">
    <property type="entry name" value="Sigma3 and sigma4 domains of RNA polymerase sigma factors"/>
    <property type="match status" value="1"/>
</dbReference>
<organism evidence="2 3">
    <name type="scientific">Streptomyces angustmyceticus</name>
    <dbReference type="NCBI Taxonomy" id="285578"/>
    <lineage>
        <taxon>Bacteria</taxon>
        <taxon>Bacillati</taxon>
        <taxon>Actinomycetota</taxon>
        <taxon>Actinomycetes</taxon>
        <taxon>Kitasatosporales</taxon>
        <taxon>Streptomycetaceae</taxon>
        <taxon>Streptomyces</taxon>
    </lineage>
</organism>
<feature type="domain" description="RNA polymerase sigma-70 region 4" evidence="1">
    <location>
        <begin position="14"/>
        <end position="50"/>
    </location>
</feature>
<reference evidence="2 3" key="1">
    <citation type="submission" date="2019-10" db="EMBL/GenBank/DDBJ databases">
        <title>Whole genome shotgun sequence of Streptomyces angustmyceticus NBRC 3934.</title>
        <authorList>
            <person name="Hosoyama A."/>
            <person name="Ichikawa N."/>
            <person name="Kimura A."/>
            <person name="Kitahashi Y."/>
            <person name="Komaki H."/>
            <person name="Uohara A."/>
        </authorList>
    </citation>
    <scope>NUCLEOTIDE SEQUENCE [LARGE SCALE GENOMIC DNA]</scope>
    <source>
        <strain evidence="2 3">NBRC 3934</strain>
    </source>
</reference>
<dbReference type="AlphaFoldDB" id="A0A5J4L9Y4"/>
<dbReference type="InterPro" id="IPR013324">
    <property type="entry name" value="RNA_pol_sigma_r3/r4-like"/>
</dbReference>
<evidence type="ECO:0000259" key="1">
    <source>
        <dbReference type="Pfam" id="PF04545"/>
    </source>
</evidence>
<protein>
    <recommendedName>
        <fullName evidence="1">RNA polymerase sigma-70 region 4 domain-containing protein</fullName>
    </recommendedName>
</protein>
<name>A0A5J4L9Y4_9ACTN</name>
<accession>A0A5J4L9Y4</accession>
<dbReference type="GO" id="GO:0006352">
    <property type="term" value="P:DNA-templated transcription initiation"/>
    <property type="evidence" value="ECO:0007669"/>
    <property type="project" value="InterPro"/>
</dbReference>
<dbReference type="EMBL" id="BLAG01000009">
    <property type="protein sequence ID" value="GES31003.1"/>
    <property type="molecule type" value="Genomic_DNA"/>
</dbReference>
<dbReference type="GO" id="GO:0003700">
    <property type="term" value="F:DNA-binding transcription factor activity"/>
    <property type="evidence" value="ECO:0007669"/>
    <property type="project" value="InterPro"/>
</dbReference>
<gene>
    <name evidence="2" type="ORF">San01_34900</name>
</gene>